<evidence type="ECO:0000313" key="8">
    <source>
        <dbReference type="Proteomes" id="UP000199677"/>
    </source>
</evidence>
<accession>A0A1G9Y783</accession>
<evidence type="ECO:0000313" key="7">
    <source>
        <dbReference type="EMBL" id="SDN04496.1"/>
    </source>
</evidence>
<name>A0A1G9Y783_9GAMM</name>
<dbReference type="AlphaFoldDB" id="A0A1G9Y783"/>
<dbReference type="OrthoDB" id="9804822at2"/>
<sequence>MSIEIWFAFALASVALLAIPGPTILTVVSYSIAQGKRANIPLVAAVALGDSTALVFSLLGLGAVLAASAFWFTVIKWIGGLYLLYMGIKLLRAGISSAQPVTPTVSGSRWKLFTNTYLVTALNPKGIIFFVAFLPQFVSPNADAGQQLWILAVTFVVLATLNATLYAVFATSVRKMLASRRAQRRFNVLGGTLLSSAGVWALLAKRPA</sequence>
<dbReference type="RefSeq" id="WP_089701989.1">
    <property type="nucleotide sequence ID" value="NZ_FNII01000002.1"/>
</dbReference>
<dbReference type="PANTHER" id="PTHR30086:SF20">
    <property type="entry name" value="ARGININE EXPORTER PROTEIN ARGO-RELATED"/>
    <property type="match status" value="1"/>
</dbReference>
<protein>
    <submittedName>
        <fullName evidence="7">Threonine/homoserine/homoserine lactone efflux protein</fullName>
    </submittedName>
</protein>
<reference evidence="8" key="1">
    <citation type="submission" date="2016-10" db="EMBL/GenBank/DDBJ databases">
        <authorList>
            <person name="Varghese N."/>
            <person name="Submissions S."/>
        </authorList>
    </citation>
    <scope>NUCLEOTIDE SEQUENCE [LARGE SCALE GENOMIC DNA]</scope>
    <source>
        <strain evidence="8">CGMCC 1.6494</strain>
    </source>
</reference>
<dbReference type="PIRSF" id="PIRSF006324">
    <property type="entry name" value="LeuE"/>
    <property type="match status" value="1"/>
</dbReference>
<keyword evidence="3 6" id="KW-0812">Transmembrane</keyword>
<feature type="transmembrane region" description="Helical" evidence="6">
    <location>
        <begin position="6"/>
        <end position="28"/>
    </location>
</feature>
<dbReference type="GO" id="GO:0015171">
    <property type="term" value="F:amino acid transmembrane transporter activity"/>
    <property type="evidence" value="ECO:0007669"/>
    <property type="project" value="TreeGrafter"/>
</dbReference>
<evidence type="ECO:0000256" key="5">
    <source>
        <dbReference type="ARBA" id="ARBA00023136"/>
    </source>
</evidence>
<feature type="transmembrane region" description="Helical" evidence="6">
    <location>
        <begin position="149"/>
        <end position="173"/>
    </location>
</feature>
<feature type="transmembrane region" description="Helical" evidence="6">
    <location>
        <begin position="185"/>
        <end position="203"/>
    </location>
</feature>
<dbReference type="PANTHER" id="PTHR30086">
    <property type="entry name" value="ARGININE EXPORTER PROTEIN ARGO"/>
    <property type="match status" value="1"/>
</dbReference>
<feature type="transmembrane region" description="Helical" evidence="6">
    <location>
        <begin position="40"/>
        <end position="63"/>
    </location>
</feature>
<keyword evidence="5 6" id="KW-0472">Membrane</keyword>
<evidence type="ECO:0000256" key="1">
    <source>
        <dbReference type="ARBA" id="ARBA00004651"/>
    </source>
</evidence>
<evidence type="ECO:0000256" key="6">
    <source>
        <dbReference type="SAM" id="Phobius"/>
    </source>
</evidence>
<keyword evidence="2" id="KW-1003">Cell membrane</keyword>
<feature type="transmembrane region" description="Helical" evidence="6">
    <location>
        <begin position="112"/>
        <end position="137"/>
    </location>
</feature>
<feature type="transmembrane region" description="Helical" evidence="6">
    <location>
        <begin position="69"/>
        <end position="91"/>
    </location>
</feature>
<gene>
    <name evidence="7" type="ORF">SAMN04487951_10223</name>
</gene>
<dbReference type="Pfam" id="PF01810">
    <property type="entry name" value="LysE"/>
    <property type="match status" value="1"/>
</dbReference>
<proteinExistence type="predicted"/>
<dbReference type="Proteomes" id="UP000199677">
    <property type="component" value="Unassembled WGS sequence"/>
</dbReference>
<evidence type="ECO:0000256" key="3">
    <source>
        <dbReference type="ARBA" id="ARBA00022692"/>
    </source>
</evidence>
<dbReference type="GO" id="GO:0005886">
    <property type="term" value="C:plasma membrane"/>
    <property type="evidence" value="ECO:0007669"/>
    <property type="project" value="UniProtKB-SubCell"/>
</dbReference>
<keyword evidence="4 6" id="KW-1133">Transmembrane helix</keyword>
<keyword evidence="8" id="KW-1185">Reference proteome</keyword>
<organism evidence="7 8">
    <name type="scientific">Vreelandella arcis</name>
    <dbReference type="NCBI Taxonomy" id="416873"/>
    <lineage>
        <taxon>Bacteria</taxon>
        <taxon>Pseudomonadati</taxon>
        <taxon>Pseudomonadota</taxon>
        <taxon>Gammaproteobacteria</taxon>
        <taxon>Oceanospirillales</taxon>
        <taxon>Halomonadaceae</taxon>
        <taxon>Vreelandella</taxon>
    </lineage>
</organism>
<dbReference type="EMBL" id="FNII01000002">
    <property type="protein sequence ID" value="SDN04496.1"/>
    <property type="molecule type" value="Genomic_DNA"/>
</dbReference>
<evidence type="ECO:0000256" key="2">
    <source>
        <dbReference type="ARBA" id="ARBA00022475"/>
    </source>
</evidence>
<evidence type="ECO:0000256" key="4">
    <source>
        <dbReference type="ARBA" id="ARBA00022989"/>
    </source>
</evidence>
<dbReference type="InterPro" id="IPR001123">
    <property type="entry name" value="LeuE-type"/>
</dbReference>
<comment type="subcellular location">
    <subcellularLocation>
        <location evidence="1">Cell membrane</location>
        <topology evidence="1">Multi-pass membrane protein</topology>
    </subcellularLocation>
</comment>